<dbReference type="EMBL" id="SGPM01000725">
    <property type="protein sequence ID" value="THH16542.1"/>
    <property type="molecule type" value="Genomic_DNA"/>
</dbReference>
<dbReference type="AlphaFoldDB" id="A0A4S4LVP0"/>
<reference evidence="2 3" key="1">
    <citation type="submission" date="2019-02" db="EMBL/GenBank/DDBJ databases">
        <title>Genome sequencing of the rare red list fungi Antrodiella citrinella (Flaviporus citrinellus).</title>
        <authorList>
            <person name="Buettner E."/>
            <person name="Kellner H."/>
        </authorList>
    </citation>
    <scope>NUCLEOTIDE SEQUENCE [LARGE SCALE GENOMIC DNA]</scope>
    <source>
        <strain evidence="2 3">DSM 108506</strain>
    </source>
</reference>
<comment type="caution">
    <text evidence="2">The sequence shown here is derived from an EMBL/GenBank/DDBJ whole genome shotgun (WGS) entry which is preliminary data.</text>
</comment>
<sequence>MKILNHLSAILARGRGENPDSVVAVFAPELSSGDNQLTIVESVRNMDTDDAGEIQAGDPPLPSSGKDVEGKDGGFPKYVEACLHGLRLCAQLKRRGDRELEYYHQDALFEFLVRQSRIKISRKRTAIWNYYFGIGPNDPPHPPPNDPPPPPGLCAWKPQTGSDDIEFVFRPTPQIEDIISNVPRFSNVRRQRTDGESGSEYPIQGTTILAFADALVGAMQLMETALKSSNLVDVCGYLVTIYDLLKAFPRQFWENKSLQKLLEDIHRYKALVSPNEARELEHESVTLDSDLDSHIADFPEPCRRFLRTFASLTVIYFGTQFLVKRTIFRSEVPFKVHVFRLKSPVPGQSDISTQITKVVELWEAAGLIEKDVISQLDVGALKTMGGACHCEAIIMASIYPGAATNAPREIRDVFTPY</sequence>
<name>A0A4S4LVP0_9APHY</name>
<evidence type="ECO:0000313" key="3">
    <source>
        <dbReference type="Proteomes" id="UP000308730"/>
    </source>
</evidence>
<evidence type="ECO:0000313" key="2">
    <source>
        <dbReference type="EMBL" id="THH16542.1"/>
    </source>
</evidence>
<proteinExistence type="predicted"/>
<protein>
    <submittedName>
        <fullName evidence="2">Uncharacterized protein</fullName>
    </submittedName>
</protein>
<feature type="region of interest" description="Disordered" evidence="1">
    <location>
        <begin position="50"/>
        <end position="69"/>
    </location>
</feature>
<evidence type="ECO:0000256" key="1">
    <source>
        <dbReference type="SAM" id="MobiDB-lite"/>
    </source>
</evidence>
<gene>
    <name evidence="2" type="ORF">EUX98_g9290</name>
</gene>
<accession>A0A4S4LVP0</accession>
<keyword evidence="3" id="KW-1185">Reference proteome</keyword>
<dbReference type="Proteomes" id="UP000308730">
    <property type="component" value="Unassembled WGS sequence"/>
</dbReference>
<organism evidence="2 3">
    <name type="scientific">Antrodiella citrinella</name>
    <dbReference type="NCBI Taxonomy" id="2447956"/>
    <lineage>
        <taxon>Eukaryota</taxon>
        <taxon>Fungi</taxon>
        <taxon>Dikarya</taxon>
        <taxon>Basidiomycota</taxon>
        <taxon>Agaricomycotina</taxon>
        <taxon>Agaricomycetes</taxon>
        <taxon>Polyporales</taxon>
        <taxon>Steccherinaceae</taxon>
        <taxon>Antrodiella</taxon>
    </lineage>
</organism>